<sequence>MFKELSTSIKANLYERISSPLFGSIAISWLYFNWQSIVFMAMSDQKIEAKLKVFTEQYSDVHINFTYPIVFGSLIALLYPIIAYVPFWVWEKMQHKQRNLKQSLSMSQQLTVEQSLLLRNELVDKEKQIKSIVSENQDTVRTLKSNISTLTEENSELYYKLSELTPPDPKADPSKIELTETEYQILNAHTGLKEGHVQIAPDISTNLGLEIESVAIALKQLEAQKFIKFNGDVEDDNGNDVPGYILDELGRKYLGYKKGQSA</sequence>
<dbReference type="RefSeq" id="WP_089124335.1">
    <property type="nucleotide sequence ID" value="NZ_BSPV01000003.1"/>
</dbReference>
<accession>A0ABQ6ELT6</accession>
<keyword evidence="1" id="KW-0472">Membrane</keyword>
<organism evidence="2 3">
    <name type="scientific">Vibrio algivorus</name>
    <dbReference type="NCBI Taxonomy" id="1667024"/>
    <lineage>
        <taxon>Bacteria</taxon>
        <taxon>Pseudomonadati</taxon>
        <taxon>Pseudomonadota</taxon>
        <taxon>Gammaproteobacteria</taxon>
        <taxon>Vibrionales</taxon>
        <taxon>Vibrionaceae</taxon>
        <taxon>Vibrio</taxon>
    </lineage>
</organism>
<comment type="caution">
    <text evidence="2">The sequence shown here is derived from an EMBL/GenBank/DDBJ whole genome shotgun (WGS) entry which is preliminary data.</text>
</comment>
<keyword evidence="1" id="KW-0812">Transmembrane</keyword>
<dbReference type="Proteomes" id="UP001157156">
    <property type="component" value="Unassembled WGS sequence"/>
</dbReference>
<name>A0ABQ6ELT6_9VIBR</name>
<gene>
    <name evidence="2" type="ORF">GCM10007931_09380</name>
</gene>
<keyword evidence="3" id="KW-1185">Reference proteome</keyword>
<evidence type="ECO:0000313" key="2">
    <source>
        <dbReference type="EMBL" id="GLT13964.1"/>
    </source>
</evidence>
<dbReference type="EMBL" id="BSPV01000003">
    <property type="protein sequence ID" value="GLT13964.1"/>
    <property type="molecule type" value="Genomic_DNA"/>
</dbReference>
<feature type="transmembrane region" description="Helical" evidence="1">
    <location>
        <begin position="65"/>
        <end position="90"/>
    </location>
</feature>
<keyword evidence="1" id="KW-1133">Transmembrane helix</keyword>
<feature type="transmembrane region" description="Helical" evidence="1">
    <location>
        <begin position="21"/>
        <end position="42"/>
    </location>
</feature>
<proteinExistence type="predicted"/>
<protein>
    <submittedName>
        <fullName evidence="2">Uncharacterized protein</fullName>
    </submittedName>
</protein>
<reference evidence="3" key="1">
    <citation type="journal article" date="2019" name="Int. J. Syst. Evol. Microbiol.">
        <title>The Global Catalogue of Microorganisms (GCM) 10K type strain sequencing project: providing services to taxonomists for standard genome sequencing and annotation.</title>
        <authorList>
            <consortium name="The Broad Institute Genomics Platform"/>
            <consortium name="The Broad Institute Genome Sequencing Center for Infectious Disease"/>
            <person name="Wu L."/>
            <person name="Ma J."/>
        </authorList>
    </citation>
    <scope>NUCLEOTIDE SEQUENCE [LARGE SCALE GENOMIC DNA]</scope>
    <source>
        <strain evidence="3">NBRC 111146</strain>
    </source>
</reference>
<evidence type="ECO:0000313" key="3">
    <source>
        <dbReference type="Proteomes" id="UP001157156"/>
    </source>
</evidence>
<evidence type="ECO:0000256" key="1">
    <source>
        <dbReference type="SAM" id="Phobius"/>
    </source>
</evidence>